<dbReference type="Proteomes" id="UP001500124">
    <property type="component" value="Unassembled WGS sequence"/>
</dbReference>
<gene>
    <name evidence="1" type="ORF">GCM10023336_23980</name>
</gene>
<sequence>MVVENGVRQRYGSHWAAGRLIVDLLPGPLAATRCFRSRRESGEWLDDVWCEGAALVDHDRRVLLWHAVVESWADYRAARAVLARTWAGWDVRFAHDGMGDLTHHLGLGRDLTRSPGWFETGEPSWWADPRGTEPSSVVSLRMPDASVRAWGSVGEPLEHLAVTPGLIDLLVASEDTPVPTDMPHGGVHFDPRARTVSLWAVRTVPGVHDWPLPGWEDWTLDFQGDDHTRQAELLPAGFPFPRPPLGPALRQLGDWLDVPPPDHAALLARAAAAPGPQGVVSAEVRPAALTPDEPTGPHPAEPAELRTVLDALIAETAAG</sequence>
<protein>
    <recommendedName>
        <fullName evidence="3">LigA protein</fullName>
    </recommendedName>
</protein>
<dbReference type="EMBL" id="BAABKC010000037">
    <property type="protein sequence ID" value="GAA5053570.1"/>
    <property type="molecule type" value="Genomic_DNA"/>
</dbReference>
<accession>A0ABP9KBQ0</accession>
<evidence type="ECO:0000313" key="2">
    <source>
        <dbReference type="Proteomes" id="UP001500124"/>
    </source>
</evidence>
<keyword evidence="2" id="KW-1185">Reference proteome</keyword>
<evidence type="ECO:0008006" key="3">
    <source>
        <dbReference type="Google" id="ProtNLM"/>
    </source>
</evidence>
<evidence type="ECO:0000313" key="1">
    <source>
        <dbReference type="EMBL" id="GAA5053570.1"/>
    </source>
</evidence>
<comment type="caution">
    <text evidence="1">The sequence shown here is derived from an EMBL/GenBank/DDBJ whole genome shotgun (WGS) entry which is preliminary data.</text>
</comment>
<organism evidence="1 2">
    <name type="scientific">Streptomyces similanensis</name>
    <dbReference type="NCBI Taxonomy" id="1274988"/>
    <lineage>
        <taxon>Bacteria</taxon>
        <taxon>Bacillati</taxon>
        <taxon>Actinomycetota</taxon>
        <taxon>Actinomycetes</taxon>
        <taxon>Kitasatosporales</taxon>
        <taxon>Streptomycetaceae</taxon>
        <taxon>Streptomyces</taxon>
    </lineage>
</organism>
<reference evidence="2" key="1">
    <citation type="journal article" date="2019" name="Int. J. Syst. Evol. Microbiol.">
        <title>The Global Catalogue of Microorganisms (GCM) 10K type strain sequencing project: providing services to taxonomists for standard genome sequencing and annotation.</title>
        <authorList>
            <consortium name="The Broad Institute Genomics Platform"/>
            <consortium name="The Broad Institute Genome Sequencing Center for Infectious Disease"/>
            <person name="Wu L."/>
            <person name="Ma J."/>
        </authorList>
    </citation>
    <scope>NUCLEOTIDE SEQUENCE [LARGE SCALE GENOMIC DNA]</scope>
    <source>
        <strain evidence="2">JCM 18410</strain>
    </source>
</reference>
<name>A0ABP9KBQ0_9ACTN</name>
<proteinExistence type="predicted"/>